<dbReference type="Proteomes" id="UP000535415">
    <property type="component" value="Unassembled WGS sequence"/>
</dbReference>
<feature type="domain" description="ABC transporter" evidence="5">
    <location>
        <begin position="2"/>
        <end position="244"/>
    </location>
</feature>
<sequence length="616" mass="68454">MLKISDITYSVSGRTLVENATVTIPTGHKVGLVGRNGSGKTTLFKIIRGEMVLDTGSVDIPKGWKIGGVSQEVPGNEVSLINTVLRADVEREALLAESETATDPTRIADIQTRLADIDAWSAEGRASSILKGLGFTDDEQRQPCSAFSGGWRMRVALAAVLFSEPDLLLLDEPTNYLDLEGALWLEAYLVKYPHTVLIVSHDRELLNRSVGGILHLEDKGLIYYTGTYDMFAKQRAEKRALLSAAAKKQDAKREHLQAFVDRFKAKASKAKQAQSRVKALEKMETIRAPEDVARTVFTFPKPEELSPPIIATESAAVGYGDTIILHDLNLRIDQDDRIALLGRNGEGKSTLSKMLSGRLDVARGSMQTSNKLRIGFFAQHQVDELYIDETPLQHLLRERAEEGQAKLRARLAGFGLGADQADTEVRRLSGGQKARLSLLLATLPAPHLLILDEPTNHLDIESREALVDALTAYTGAVILVSHDMHLLSMVADRLWLVKDGHVTSYDEDLETYRKLLITPEKPKAAEKPKPKPKVLTRDELLALKSDVRKSEERVKKINDMRDKLAKKLADPVLYEDGRKGELETWNKKYAEVMNGLERAEAMWMQSLENLEKAQKS</sequence>
<dbReference type="PROSITE" id="PS00211">
    <property type="entry name" value="ABC_TRANSPORTER_1"/>
    <property type="match status" value="2"/>
</dbReference>
<keyword evidence="2" id="KW-0547">Nucleotide-binding</keyword>
<dbReference type="GO" id="GO:0005524">
    <property type="term" value="F:ATP binding"/>
    <property type="evidence" value="ECO:0007669"/>
    <property type="project" value="UniProtKB-KW"/>
</dbReference>
<dbReference type="Pfam" id="PF00005">
    <property type="entry name" value="ABC_tran"/>
    <property type="match status" value="2"/>
</dbReference>
<dbReference type="InterPro" id="IPR017871">
    <property type="entry name" value="ABC_transporter-like_CS"/>
</dbReference>
<name>A0A7W9EYY4_9RHOB</name>
<evidence type="ECO:0000256" key="3">
    <source>
        <dbReference type="ARBA" id="ARBA00022840"/>
    </source>
</evidence>
<dbReference type="InterPro" id="IPR050611">
    <property type="entry name" value="ABCF"/>
</dbReference>
<evidence type="ECO:0000313" key="7">
    <source>
        <dbReference type="Proteomes" id="UP000535415"/>
    </source>
</evidence>
<dbReference type="Gene3D" id="3.40.50.300">
    <property type="entry name" value="P-loop containing nucleotide triphosphate hydrolases"/>
    <property type="match status" value="2"/>
</dbReference>
<dbReference type="FunFam" id="3.40.50.300:FF:000011">
    <property type="entry name" value="Putative ABC transporter ATP-binding component"/>
    <property type="match status" value="1"/>
</dbReference>
<evidence type="ECO:0000256" key="2">
    <source>
        <dbReference type="ARBA" id="ARBA00022741"/>
    </source>
</evidence>
<dbReference type="EMBL" id="JACIJM010000003">
    <property type="protein sequence ID" value="MBB5721615.1"/>
    <property type="molecule type" value="Genomic_DNA"/>
</dbReference>
<dbReference type="InterPro" id="IPR027417">
    <property type="entry name" value="P-loop_NTPase"/>
</dbReference>
<feature type="coiled-coil region" evidence="4">
    <location>
        <begin position="540"/>
        <end position="613"/>
    </location>
</feature>
<dbReference type="SMART" id="SM00382">
    <property type="entry name" value="AAA"/>
    <property type="match status" value="2"/>
</dbReference>
<keyword evidence="3 6" id="KW-0067">ATP-binding</keyword>
<dbReference type="AlphaFoldDB" id="A0A7W9EYY4"/>
<dbReference type="InterPro" id="IPR003593">
    <property type="entry name" value="AAA+_ATPase"/>
</dbReference>
<keyword evidence="4" id="KW-0175">Coiled coil</keyword>
<keyword evidence="7" id="KW-1185">Reference proteome</keyword>
<evidence type="ECO:0000256" key="4">
    <source>
        <dbReference type="SAM" id="Coils"/>
    </source>
</evidence>
<dbReference type="PANTHER" id="PTHR19211">
    <property type="entry name" value="ATP-BINDING TRANSPORT PROTEIN-RELATED"/>
    <property type="match status" value="1"/>
</dbReference>
<organism evidence="6 7">
    <name type="scientific">Yoonia ponticola</name>
    <dbReference type="NCBI Taxonomy" id="1524255"/>
    <lineage>
        <taxon>Bacteria</taxon>
        <taxon>Pseudomonadati</taxon>
        <taxon>Pseudomonadota</taxon>
        <taxon>Alphaproteobacteria</taxon>
        <taxon>Rhodobacterales</taxon>
        <taxon>Paracoccaceae</taxon>
        <taxon>Yoonia</taxon>
    </lineage>
</organism>
<accession>A0A7W9EYY4</accession>
<evidence type="ECO:0000259" key="5">
    <source>
        <dbReference type="PROSITE" id="PS50893"/>
    </source>
</evidence>
<dbReference type="InterPro" id="IPR003439">
    <property type="entry name" value="ABC_transporter-like_ATP-bd"/>
</dbReference>
<evidence type="ECO:0000313" key="6">
    <source>
        <dbReference type="EMBL" id="MBB5721615.1"/>
    </source>
</evidence>
<dbReference type="GO" id="GO:0016887">
    <property type="term" value="F:ATP hydrolysis activity"/>
    <property type="evidence" value="ECO:0007669"/>
    <property type="project" value="InterPro"/>
</dbReference>
<dbReference type="PANTHER" id="PTHR19211:SF14">
    <property type="entry name" value="ATP-BINDING CASSETTE SUB-FAMILY F MEMBER 1"/>
    <property type="match status" value="1"/>
</dbReference>
<dbReference type="PROSITE" id="PS50893">
    <property type="entry name" value="ABC_TRANSPORTER_2"/>
    <property type="match status" value="2"/>
</dbReference>
<dbReference type="SUPFAM" id="SSF52540">
    <property type="entry name" value="P-loop containing nucleoside triphosphate hydrolases"/>
    <property type="match status" value="2"/>
</dbReference>
<reference evidence="6 7" key="1">
    <citation type="submission" date="2020-08" db="EMBL/GenBank/DDBJ databases">
        <title>Genomic Encyclopedia of Type Strains, Phase IV (KMG-IV): sequencing the most valuable type-strain genomes for metagenomic binning, comparative biology and taxonomic classification.</title>
        <authorList>
            <person name="Goeker M."/>
        </authorList>
    </citation>
    <scope>NUCLEOTIDE SEQUENCE [LARGE SCALE GENOMIC DNA]</scope>
    <source>
        <strain evidence="6 7">DSM 101064</strain>
    </source>
</reference>
<evidence type="ECO:0000256" key="1">
    <source>
        <dbReference type="ARBA" id="ARBA00022737"/>
    </source>
</evidence>
<protein>
    <submittedName>
        <fullName evidence="6">ATP-binding cassette subfamily F protein 3</fullName>
    </submittedName>
</protein>
<proteinExistence type="predicted"/>
<dbReference type="CDD" id="cd03221">
    <property type="entry name" value="ABCF_EF-3"/>
    <property type="match status" value="2"/>
</dbReference>
<dbReference type="InterPro" id="IPR032781">
    <property type="entry name" value="ABC_tran_Xtn"/>
</dbReference>
<dbReference type="RefSeq" id="WP_183527113.1">
    <property type="nucleotide sequence ID" value="NZ_JACIJM010000003.1"/>
</dbReference>
<feature type="domain" description="ABC transporter" evidence="5">
    <location>
        <begin position="310"/>
        <end position="524"/>
    </location>
</feature>
<comment type="caution">
    <text evidence="6">The sequence shown here is derived from an EMBL/GenBank/DDBJ whole genome shotgun (WGS) entry which is preliminary data.</text>
</comment>
<gene>
    <name evidence="6" type="ORF">FHS72_001227</name>
</gene>
<keyword evidence="1" id="KW-0677">Repeat</keyword>
<dbReference type="Pfam" id="PF12848">
    <property type="entry name" value="ABC_tran_Xtn"/>
    <property type="match status" value="1"/>
</dbReference>